<dbReference type="GO" id="GO:0016323">
    <property type="term" value="C:basolateral plasma membrane"/>
    <property type="evidence" value="ECO:0007669"/>
    <property type="project" value="TreeGrafter"/>
</dbReference>
<dbReference type="GO" id="GO:0015823">
    <property type="term" value="P:phenylalanine transport"/>
    <property type="evidence" value="ECO:0007669"/>
    <property type="project" value="TreeGrafter"/>
</dbReference>
<reference evidence="3" key="2">
    <citation type="submission" date="2022-06" db="UniProtKB">
        <authorList>
            <consortium name="EnsemblMetazoa"/>
        </authorList>
    </citation>
    <scope>IDENTIFICATION</scope>
    <source>
        <strain evidence="3">DF5081</strain>
    </source>
</reference>
<proteinExistence type="predicted"/>
<dbReference type="GO" id="GO:0016324">
    <property type="term" value="C:apical plasma membrane"/>
    <property type="evidence" value="ECO:0007669"/>
    <property type="project" value="TreeGrafter"/>
</dbReference>
<evidence type="ECO:0000313" key="4">
    <source>
        <dbReference type="Proteomes" id="UP000005237"/>
    </source>
</evidence>
<dbReference type="InterPro" id="IPR042280">
    <property type="entry name" value="SLC3A2"/>
</dbReference>
<dbReference type="InterPro" id="IPR031984">
    <property type="entry name" value="SLC3A2_N"/>
</dbReference>
<dbReference type="PANTHER" id="PTHR46673">
    <property type="entry name" value="4F2 CELL-SURFACE ANTIGEN HEAVY CHAIN"/>
    <property type="match status" value="1"/>
</dbReference>
<organism evidence="3 4">
    <name type="scientific">Caenorhabditis japonica</name>
    <dbReference type="NCBI Taxonomy" id="281687"/>
    <lineage>
        <taxon>Eukaryota</taxon>
        <taxon>Metazoa</taxon>
        <taxon>Ecdysozoa</taxon>
        <taxon>Nematoda</taxon>
        <taxon>Chromadorea</taxon>
        <taxon>Rhabditida</taxon>
        <taxon>Rhabditina</taxon>
        <taxon>Rhabditomorpha</taxon>
        <taxon>Rhabditoidea</taxon>
        <taxon>Rhabditidae</taxon>
        <taxon>Peloderinae</taxon>
        <taxon>Caenorhabditis</taxon>
    </lineage>
</organism>
<evidence type="ECO:0000259" key="2">
    <source>
        <dbReference type="Pfam" id="PF16028"/>
    </source>
</evidence>
<dbReference type="Pfam" id="PF16028">
    <property type="entry name" value="SLC3A2_N"/>
    <property type="match status" value="1"/>
</dbReference>
<dbReference type="GO" id="GO:0015180">
    <property type="term" value="F:L-alanine transmembrane transporter activity"/>
    <property type="evidence" value="ECO:0007669"/>
    <property type="project" value="TreeGrafter"/>
</dbReference>
<name>A0A8R1I1I8_CAEJA</name>
<reference evidence="4" key="1">
    <citation type="submission" date="2010-08" db="EMBL/GenBank/DDBJ databases">
        <authorList>
            <consortium name="Caenorhabditis japonica Sequencing Consortium"/>
            <person name="Wilson R.K."/>
        </authorList>
    </citation>
    <scope>NUCLEOTIDE SEQUENCE [LARGE SCALE GENOMIC DNA]</scope>
    <source>
        <strain evidence="4">DF5081</strain>
    </source>
</reference>
<dbReference type="GO" id="GO:0015173">
    <property type="term" value="F:aromatic amino acid transmembrane transporter activity"/>
    <property type="evidence" value="ECO:0007669"/>
    <property type="project" value="TreeGrafter"/>
</dbReference>
<keyword evidence="1" id="KW-0812">Transmembrane</keyword>
<dbReference type="PANTHER" id="PTHR46673:SF1">
    <property type="entry name" value="4F2 CELL-SURFACE ANTIGEN HEAVY CHAIN"/>
    <property type="match status" value="1"/>
</dbReference>
<dbReference type="GO" id="GO:0015190">
    <property type="term" value="F:L-leucine transmembrane transporter activity"/>
    <property type="evidence" value="ECO:0007669"/>
    <property type="project" value="TreeGrafter"/>
</dbReference>
<keyword evidence="1" id="KW-0472">Membrane</keyword>
<evidence type="ECO:0000256" key="1">
    <source>
        <dbReference type="SAM" id="Phobius"/>
    </source>
</evidence>
<keyword evidence="1" id="KW-1133">Transmembrane helix</keyword>
<dbReference type="EnsemblMetazoa" id="CJA12713a.1">
    <property type="protein sequence ID" value="CJA12713a.1"/>
    <property type="gene ID" value="WBGene00131917"/>
</dbReference>
<sequence>MATKDALIAEEGKGGVGSGDIATFDKNAEVVNFELEPKAIGLTKEQLEKYRNDPFWKPVRTILFALFWLAWAAMFAGAIAIVVLSPKCAEKQKPDWWQTKVSYQPEKISWFIMDFVEFLPNFI</sequence>
<dbReference type="GO" id="GO:1903801">
    <property type="term" value="P:L-leucine import across plasma membrane"/>
    <property type="evidence" value="ECO:0007669"/>
    <property type="project" value="TreeGrafter"/>
</dbReference>
<dbReference type="AlphaFoldDB" id="A0A8R1I1I8"/>
<dbReference type="GO" id="GO:1904273">
    <property type="term" value="P:L-alanine import across plasma membrane"/>
    <property type="evidence" value="ECO:0007669"/>
    <property type="project" value="TreeGrafter"/>
</dbReference>
<dbReference type="Proteomes" id="UP000005237">
    <property type="component" value="Unassembled WGS sequence"/>
</dbReference>
<keyword evidence="4" id="KW-1185">Reference proteome</keyword>
<feature type="transmembrane region" description="Helical" evidence="1">
    <location>
        <begin position="62"/>
        <end position="84"/>
    </location>
</feature>
<accession>A0A8R1I1I8</accession>
<protein>
    <submittedName>
        <fullName evidence="3">SLC3A2_N domain-containing protein</fullName>
    </submittedName>
</protein>
<evidence type="ECO:0000313" key="3">
    <source>
        <dbReference type="EnsemblMetazoa" id="CJA12713a.1"/>
    </source>
</evidence>
<feature type="domain" description="Solute carrier family 3 member 2 N-terminal" evidence="2">
    <location>
        <begin position="36"/>
        <end position="101"/>
    </location>
</feature>